<dbReference type="Pfam" id="PF05742">
    <property type="entry name" value="TANGO2"/>
    <property type="match status" value="1"/>
</dbReference>
<proteinExistence type="predicted"/>
<evidence type="ECO:0000313" key="2">
    <source>
        <dbReference type="Proteomes" id="UP001596071"/>
    </source>
</evidence>
<comment type="caution">
    <text evidence="1">The sequence shown here is derived from an EMBL/GenBank/DDBJ whole genome shotgun (WGS) entry which is preliminary data.</text>
</comment>
<dbReference type="PANTHER" id="PTHR17985:SF8">
    <property type="entry name" value="TRANSPORT AND GOLGI ORGANIZATION PROTEIN 2 HOMOLOG"/>
    <property type="match status" value="1"/>
</dbReference>
<protein>
    <submittedName>
        <fullName evidence="1">NRDE family protein</fullName>
    </submittedName>
</protein>
<dbReference type="EMBL" id="JBHSNP010000009">
    <property type="protein sequence ID" value="MFC5602503.1"/>
    <property type="molecule type" value="Genomic_DNA"/>
</dbReference>
<evidence type="ECO:0000313" key="1">
    <source>
        <dbReference type="EMBL" id="MFC5602503.1"/>
    </source>
</evidence>
<gene>
    <name evidence="1" type="ORF">ACFPTP_04660</name>
</gene>
<dbReference type="RefSeq" id="WP_381442606.1">
    <property type="nucleotide sequence ID" value="NZ_JBHSNP010000009.1"/>
</dbReference>
<keyword evidence="2" id="KW-1185">Reference proteome</keyword>
<name>A0ABW0TVI4_9BACL</name>
<reference evidence="2" key="1">
    <citation type="journal article" date="2019" name="Int. J. Syst. Evol. Microbiol.">
        <title>The Global Catalogue of Microorganisms (GCM) 10K type strain sequencing project: providing services to taxonomists for standard genome sequencing and annotation.</title>
        <authorList>
            <consortium name="The Broad Institute Genomics Platform"/>
            <consortium name="The Broad Institute Genome Sequencing Center for Infectious Disease"/>
            <person name="Wu L."/>
            <person name="Ma J."/>
        </authorList>
    </citation>
    <scope>NUCLEOTIDE SEQUENCE [LARGE SCALE GENOMIC DNA]</scope>
    <source>
        <strain evidence="2">KACC 11299</strain>
    </source>
</reference>
<accession>A0ABW0TVI4</accession>
<dbReference type="InterPro" id="IPR008551">
    <property type="entry name" value="TANGO2"/>
</dbReference>
<dbReference type="Proteomes" id="UP001596071">
    <property type="component" value="Unassembled WGS sequence"/>
</dbReference>
<organism evidence="1 2">
    <name type="scientific">Sporosarcina koreensis</name>
    <dbReference type="NCBI Taxonomy" id="334735"/>
    <lineage>
        <taxon>Bacteria</taxon>
        <taxon>Bacillati</taxon>
        <taxon>Bacillota</taxon>
        <taxon>Bacilli</taxon>
        <taxon>Bacillales</taxon>
        <taxon>Caryophanaceae</taxon>
        <taxon>Sporosarcina</taxon>
    </lineage>
</organism>
<dbReference type="PANTHER" id="PTHR17985">
    <property type="entry name" value="SER/THR-RICH PROTEIN T10 IN DGCR REGION"/>
    <property type="match status" value="1"/>
</dbReference>
<dbReference type="Gene3D" id="3.60.60.10">
    <property type="entry name" value="Penicillin V Acylase, Chain A"/>
    <property type="match status" value="1"/>
</dbReference>
<sequence length="254" mass="29004">MCLINFHFLDHPIYRLIVAANRDEFYERPTAPAHFWKDKPYLLAGRDLSQGGTWLGITKSGRFAALTNYRDPSEQKKNVKSRGEIVTDFLDSDMPADEFLKSLQQKRAEYAGFNVIVGTADELFYYSNIENEVKKISPGTHGLCNHFLDTPWPKVVKGKTDLRKLVEQNRVIQPGELFDIMLDAEPFPDEQLPVTGVGQQLERVLSSLFIKSEGYGTRSSTVLLINHENNITFVERTYRDGEFVGDRTFNFLSS</sequence>